<name>A0ABX7LBD1_9BACL</name>
<evidence type="ECO:0000313" key="2">
    <source>
        <dbReference type="Proteomes" id="UP000663452"/>
    </source>
</evidence>
<reference evidence="1 2" key="1">
    <citation type="submission" date="2021-02" db="EMBL/GenBank/DDBJ databases">
        <title>Paenibacillus tianjinensis sp. nov.</title>
        <authorList>
            <person name="Liu H."/>
        </authorList>
    </citation>
    <scope>NUCLEOTIDE SEQUENCE [LARGE SCALE GENOMIC DNA]</scope>
    <source>
        <strain evidence="1 2">TB2019</strain>
    </source>
</reference>
<protein>
    <submittedName>
        <fullName evidence="1">Uncharacterized protein</fullName>
    </submittedName>
</protein>
<dbReference type="EMBL" id="CP070969">
    <property type="protein sequence ID" value="QSF45474.1"/>
    <property type="molecule type" value="Genomic_DNA"/>
</dbReference>
<dbReference type="Proteomes" id="UP000663452">
    <property type="component" value="Chromosome"/>
</dbReference>
<evidence type="ECO:0000313" key="1">
    <source>
        <dbReference type="EMBL" id="QSF45474.1"/>
    </source>
</evidence>
<accession>A0ABX7LBD1</accession>
<gene>
    <name evidence="1" type="ORF">JRJ22_02060</name>
</gene>
<dbReference type="RefSeq" id="WP_206102946.1">
    <property type="nucleotide sequence ID" value="NZ_CP070969.1"/>
</dbReference>
<keyword evidence="2" id="KW-1185">Reference proteome</keyword>
<organism evidence="1 2">
    <name type="scientific">Paenibacillus tianjinensis</name>
    <dbReference type="NCBI Taxonomy" id="2810347"/>
    <lineage>
        <taxon>Bacteria</taxon>
        <taxon>Bacillati</taxon>
        <taxon>Bacillota</taxon>
        <taxon>Bacilli</taxon>
        <taxon>Bacillales</taxon>
        <taxon>Paenibacillaceae</taxon>
        <taxon>Paenibacillus</taxon>
    </lineage>
</organism>
<sequence>MPDLLSSQLAAAAGFEQYIREYSGGVLALSSILLGKGSEAERVTAGTFNKLYEPYCKGKLKAADFPVEAYRECILQCAKSAKNRNLRTSKELSWDDQLVKALWYGLLLPLPEIGKILGKSLPVLKAQLRQVREHNAGQKPLRSQANLSIV</sequence>
<proteinExistence type="predicted"/>